<dbReference type="GO" id="GO:0016052">
    <property type="term" value="P:carbohydrate catabolic process"/>
    <property type="evidence" value="ECO:0007669"/>
    <property type="project" value="InterPro"/>
</dbReference>
<dbReference type="Pfam" id="PF13290">
    <property type="entry name" value="CHB_HEX_C_1"/>
    <property type="match status" value="2"/>
</dbReference>
<feature type="domain" description="GH29D-like beta-sandwich" evidence="7">
    <location>
        <begin position="585"/>
        <end position="646"/>
    </location>
</feature>
<feature type="domain" description="Carbohydrate-binding module family 96" evidence="8">
    <location>
        <begin position="263"/>
        <end position="420"/>
    </location>
</feature>
<dbReference type="KEGG" id="pmq:PM3016_266"/>
<evidence type="ECO:0000259" key="7">
    <source>
        <dbReference type="Pfam" id="PF13290"/>
    </source>
</evidence>
<gene>
    <name evidence="9" type="ORF">PM3016_266</name>
</gene>
<accession>H6NQT0</accession>
<feature type="chain" id="PRO_5038607060" evidence="5">
    <location>
        <begin position="25"/>
        <end position="1370"/>
    </location>
</feature>
<protein>
    <submittedName>
        <fullName evidence="9">Agarase</fullName>
    </submittedName>
</protein>
<name>H6NQT0_9BACL</name>
<dbReference type="Pfam" id="PF24517">
    <property type="entry name" value="CBM96"/>
    <property type="match status" value="1"/>
</dbReference>
<feature type="domain" description="GH29D-like beta-sandwich" evidence="7">
    <location>
        <begin position="181"/>
        <end position="236"/>
    </location>
</feature>
<dbReference type="Pfam" id="PF06452">
    <property type="entry name" value="CBM9_1"/>
    <property type="match status" value="1"/>
</dbReference>
<dbReference type="Gene3D" id="2.60.40.1190">
    <property type="match status" value="1"/>
</dbReference>
<organism evidence="9 10">
    <name type="scientific">Paenibacillus mucilaginosus 3016</name>
    <dbReference type="NCBI Taxonomy" id="1116391"/>
    <lineage>
        <taxon>Bacteria</taxon>
        <taxon>Bacillati</taxon>
        <taxon>Bacillota</taxon>
        <taxon>Bacilli</taxon>
        <taxon>Bacillales</taxon>
        <taxon>Paenibacillaceae</taxon>
        <taxon>Paenibacillus</taxon>
    </lineage>
</organism>
<dbReference type="GO" id="GO:0030246">
    <property type="term" value="F:carbohydrate binding"/>
    <property type="evidence" value="ECO:0007669"/>
    <property type="project" value="InterPro"/>
</dbReference>
<dbReference type="InterPro" id="IPR010502">
    <property type="entry name" value="Carb-bd_dom_fam9"/>
</dbReference>
<dbReference type="GO" id="GO:0005576">
    <property type="term" value="C:extracellular region"/>
    <property type="evidence" value="ECO:0007669"/>
    <property type="project" value="UniProtKB-SubCell"/>
</dbReference>
<feature type="domain" description="Carbohydrate-binding" evidence="6">
    <location>
        <begin position="1179"/>
        <end position="1368"/>
    </location>
</feature>
<dbReference type="SUPFAM" id="SSF51445">
    <property type="entry name" value="(Trans)glycosidases"/>
    <property type="match status" value="1"/>
</dbReference>
<evidence type="ECO:0000256" key="3">
    <source>
        <dbReference type="ARBA" id="ARBA00022729"/>
    </source>
</evidence>
<evidence type="ECO:0000259" key="8">
    <source>
        <dbReference type="Pfam" id="PF24517"/>
    </source>
</evidence>
<keyword evidence="2" id="KW-0964">Secreted</keyword>
<dbReference type="InterPro" id="IPR059177">
    <property type="entry name" value="GH29D-like_dom"/>
</dbReference>
<dbReference type="GO" id="GO:0004553">
    <property type="term" value="F:hydrolase activity, hydrolyzing O-glycosyl compounds"/>
    <property type="evidence" value="ECO:0007669"/>
    <property type="project" value="InterPro"/>
</dbReference>
<proteinExistence type="predicted"/>
<dbReference type="STRING" id="1116391.PM3016_266"/>
<comment type="subcellular location">
    <subcellularLocation>
        <location evidence="1">Secreted</location>
    </subcellularLocation>
</comment>
<dbReference type="Gene3D" id="3.20.20.80">
    <property type="entry name" value="Glycosidases"/>
    <property type="match status" value="1"/>
</dbReference>
<dbReference type="HOGENOM" id="CLU_277405_0_0_9"/>
<evidence type="ECO:0000313" key="10">
    <source>
        <dbReference type="Proteomes" id="UP000007523"/>
    </source>
</evidence>
<feature type="compositionally biased region" description="Polar residues" evidence="4">
    <location>
        <begin position="1351"/>
        <end position="1360"/>
    </location>
</feature>
<dbReference type="SUPFAM" id="SSF49344">
    <property type="entry name" value="CBD9-like"/>
    <property type="match status" value="1"/>
</dbReference>
<dbReference type="Proteomes" id="UP000007523">
    <property type="component" value="Chromosome"/>
</dbReference>
<dbReference type="InterPro" id="IPR017853">
    <property type="entry name" value="GH"/>
</dbReference>
<evidence type="ECO:0000256" key="2">
    <source>
        <dbReference type="ARBA" id="ARBA00022525"/>
    </source>
</evidence>
<keyword evidence="10" id="KW-1185">Reference proteome</keyword>
<evidence type="ECO:0000256" key="5">
    <source>
        <dbReference type="SAM" id="SignalP"/>
    </source>
</evidence>
<dbReference type="EMBL" id="CP003235">
    <property type="protein sequence ID" value="AFC27244.1"/>
    <property type="molecule type" value="Genomic_DNA"/>
</dbReference>
<dbReference type="InterPro" id="IPR055372">
    <property type="entry name" value="CBM96"/>
</dbReference>
<feature type="region of interest" description="Disordered" evidence="4">
    <location>
        <begin position="1351"/>
        <end position="1370"/>
    </location>
</feature>
<keyword evidence="3 5" id="KW-0732">Signal</keyword>
<evidence type="ECO:0000256" key="1">
    <source>
        <dbReference type="ARBA" id="ARBA00004613"/>
    </source>
</evidence>
<feature type="signal peptide" evidence="5">
    <location>
        <begin position="1"/>
        <end position="24"/>
    </location>
</feature>
<dbReference type="NCBIfam" id="NF033679">
    <property type="entry name" value="DNRLRE_dom"/>
    <property type="match status" value="1"/>
</dbReference>
<reference evidence="9 10" key="1">
    <citation type="journal article" date="2012" name="J. Bacteriol.">
        <title>Complete Genome Sequence of Paenibacillus mucilaginosus 3016, a Bacterium Functional as Microbial Fertilizer.</title>
        <authorList>
            <person name="Ma M."/>
            <person name="Wang Z."/>
            <person name="Li L."/>
            <person name="Jiang X."/>
            <person name="Guan D."/>
            <person name="Cao F."/>
            <person name="Chen H."/>
            <person name="Wang X."/>
            <person name="Shen D."/>
            <person name="Du B."/>
            <person name="Li J."/>
        </authorList>
    </citation>
    <scope>NUCLEOTIDE SEQUENCE [LARGE SCALE GENOMIC DNA]</scope>
    <source>
        <strain evidence="9 10">3016</strain>
    </source>
</reference>
<sequence>MNLRRGLLMLCLWSLMFSTFTGWAPQGGVQAAEPAASVLNDEFQSWSLTHEHSPTLTLESAGTGGFDPTRVKRSAAYKEFITYKTAEPLQSFAVYGYYHPQGKPYDHPLFYVSPNGTDYTKVTPGLIELGGYFPLIIYELEGLPAGSVYLKIEYTGGLIVRSPLIGRVVLNGPSVVVPGMPPGEVSAGSKLTLSSTAGASIFYTTDGSDPRTSPAKKLYTDGIGLSGISLLKAYSQFGTNTASASAVNTFRYIVKGTQDRVVPVTEDVYVDGTVPDTNRGTEPLLFMKALKNREAYLKFDLSKVDAGTQKVYLNLYGQTYDSSQAPARLKLYGVDSSWSEGTMTYNTKPLPTPAPAGAEIGEAVWPYEPSGWMSIDITGYIKGQKALGKTTASVGIVNTTDGAAYVNAKEAGGNAPYLLLVQGQPGTGPGEEPVNLPGLVDPLDTFEHVMARTNMRTEGADAQYLGGDLKRATRSTTALGSLTYKTAYDIQSFAIHSYFFMGVAVDPLKVYASPNGTSFTEVVLQPYKSGAPVSNWQMFVYEAKGLPAGTRYLKIEVKGDVKAWTPQIGKVILNKNVMSVLAVPDHGTVVGQPISVTLSTPTSGAQIFYKLNAETEARPYTGAISVQDSTTLHAFAIKNGLEASAPRSYVYRSKADWVVDKYGQMNSADFPEKVKTDDELRADLAADKAYYDGLQAPNWDAYGGLVGSKETYGLQAKGYYNVQTAADGRKILVTPLGTAFFSVGINGISPNDTYTMVTGREEIFEWLPDYANTEYKSAFMGTKDYFSYYLANYIKKTGTPYTSEAFYQTSWARMKKWGFNSAGGWSPTPLSEQFKVPYFPFLPLGSLEWAKIEGVKIFDIFADGAEAKLEAALEPVLTPNKNNPLIVGYFLGNENHYQKIAPEIPKLKGSVVAAKRRLVQMLQEKYGTIEAFNTAWNGTYGSFAELNDAVLYVDSQQAQYDVDDFVKLYLDTYYGTIARVFRKYDPNHLLLGDRWLTIPMNNAKLRGFMAEAAGRHMDVISMNHYAKNLNVTMLGEVHAKSGGKPLILTENGFGTMEQGLGSPLLVADQNERQLRYRTYVEGAASLGYVVGAHWFTYLDQAATGRWSEADDGEHYNFGLVNVADRPYKTFLQGVMATNHDIYSVMLGRKEPFRYDFGDAPRQPGNNTMAIPYTPVPVPIDGEVNGFPAGAPKFVLDEAQRVVGTDGAGMSGEYTLAWDNTNLYVTASITDPTPMRNQYTDMNVWRGDGVELFFGPGDLTTPGDPLFNDRQLIMSAQPTAEGQPFWYWFNTSRQKAVNMAVKARSGGYVIEAAIPWETVNMQASEGLQFLFDLGFDDSEDGENRKRQWMWNGTNTNSTERSNWGKATLVKP</sequence>
<evidence type="ECO:0000256" key="4">
    <source>
        <dbReference type="SAM" id="MobiDB-lite"/>
    </source>
</evidence>
<evidence type="ECO:0000313" key="9">
    <source>
        <dbReference type="EMBL" id="AFC27244.1"/>
    </source>
</evidence>
<evidence type="ECO:0000259" key="6">
    <source>
        <dbReference type="Pfam" id="PF06452"/>
    </source>
</evidence>